<evidence type="ECO:0000256" key="1">
    <source>
        <dbReference type="SAM" id="MobiDB-lite"/>
    </source>
</evidence>
<evidence type="ECO:0000313" key="3">
    <source>
        <dbReference type="Proteomes" id="UP000006230"/>
    </source>
</evidence>
<evidence type="ECO:0000313" key="2">
    <source>
        <dbReference type="EMBL" id="EAU48646.1"/>
    </source>
</evidence>
<organism evidence="2 3">
    <name type="scientific">Salipiger bermudensis (strain DSM 26914 / JCM 13377 / KCTC 12554 / HTCC2601)</name>
    <name type="common">Pelagibaca bermudensis</name>
    <dbReference type="NCBI Taxonomy" id="314265"/>
    <lineage>
        <taxon>Bacteria</taxon>
        <taxon>Pseudomonadati</taxon>
        <taxon>Pseudomonadota</taxon>
        <taxon>Alphaproteobacteria</taxon>
        <taxon>Rhodobacterales</taxon>
        <taxon>Roseobacteraceae</taxon>
        <taxon>Salipiger</taxon>
    </lineage>
</organism>
<keyword evidence="3" id="KW-1185">Reference proteome</keyword>
<protein>
    <submittedName>
        <fullName evidence="2">Uncharacterized protein</fullName>
    </submittedName>
</protein>
<feature type="compositionally biased region" description="Basic residues" evidence="1">
    <location>
        <begin position="29"/>
        <end position="46"/>
    </location>
</feature>
<sequence>MRQRSSLLSSREHGQADGTARAQELCRPRPARRYPDHRRPRALRGD</sequence>
<dbReference type="Proteomes" id="UP000006230">
    <property type="component" value="Unassembled WGS sequence"/>
</dbReference>
<dbReference type="HOGENOM" id="CLU_3186966_0_0_5"/>
<comment type="caution">
    <text evidence="2">The sequence shown here is derived from an EMBL/GenBank/DDBJ whole genome shotgun (WGS) entry which is preliminary data.</text>
</comment>
<proteinExistence type="predicted"/>
<gene>
    <name evidence="2" type="ORF">R2601_03698</name>
</gene>
<feature type="region of interest" description="Disordered" evidence="1">
    <location>
        <begin position="1"/>
        <end position="46"/>
    </location>
</feature>
<dbReference type="EMBL" id="AATQ01000001">
    <property type="protein sequence ID" value="EAU48646.1"/>
    <property type="molecule type" value="Genomic_DNA"/>
</dbReference>
<accession>Q0FWA6</accession>
<name>Q0FWA6_SALBH</name>
<dbReference type="AlphaFoldDB" id="Q0FWA6"/>
<reference evidence="2 3" key="1">
    <citation type="journal article" date="2010" name="J. Bacteriol.">
        <title>Genome sequences of Pelagibaca bermudensis HTCC2601T and Maritimibacter alkaliphilus HTCC2654T, the type strains of two marine Roseobacter genera.</title>
        <authorList>
            <person name="Thrash J.C."/>
            <person name="Cho J.C."/>
            <person name="Ferriera S."/>
            <person name="Johnson J."/>
            <person name="Vergin K.L."/>
            <person name="Giovannoni S.J."/>
        </authorList>
    </citation>
    <scope>NUCLEOTIDE SEQUENCE [LARGE SCALE GENOMIC DNA]</scope>
    <source>
        <strain evidence="3">DSM 26914 / JCM 13377 / KCTC 12554 / HTCC2601</strain>
    </source>
</reference>